<proteinExistence type="predicted"/>
<feature type="transmembrane region" description="Helical" evidence="1">
    <location>
        <begin position="386"/>
        <end position="407"/>
    </location>
</feature>
<reference evidence="3 4" key="1">
    <citation type="submission" date="2017-10" db="EMBL/GenBank/DDBJ databases">
        <title>Novel microbial diversity and functional potential in the marine mammal oral microbiome.</title>
        <authorList>
            <person name="Dudek N.K."/>
            <person name="Sun C.L."/>
            <person name="Burstein D."/>
            <person name="Kantor R.S."/>
            <person name="Aliaga Goltsman D.S."/>
            <person name="Bik E.M."/>
            <person name="Thomas B.C."/>
            <person name="Banfield J.F."/>
            <person name="Relman D.A."/>
        </authorList>
    </citation>
    <scope>NUCLEOTIDE SEQUENCE [LARGE SCALE GENOMIC DNA]</scope>
    <source>
        <strain evidence="3">DOLZORAL124_49_17</strain>
    </source>
</reference>
<evidence type="ECO:0000313" key="3">
    <source>
        <dbReference type="EMBL" id="PID58014.1"/>
    </source>
</evidence>
<dbReference type="InterPro" id="IPR037524">
    <property type="entry name" value="PA14/GLEYA"/>
</dbReference>
<dbReference type="AlphaFoldDB" id="A0A2G6E7J4"/>
<feature type="transmembrane region" description="Helical" evidence="1">
    <location>
        <begin position="614"/>
        <end position="631"/>
    </location>
</feature>
<dbReference type="SMART" id="SM00758">
    <property type="entry name" value="PA14"/>
    <property type="match status" value="1"/>
</dbReference>
<comment type="caution">
    <text evidence="3">The sequence shown here is derived from an EMBL/GenBank/DDBJ whole genome shotgun (WGS) entry which is preliminary data.</text>
</comment>
<feature type="transmembrane region" description="Helical" evidence="1">
    <location>
        <begin position="21"/>
        <end position="41"/>
    </location>
</feature>
<keyword evidence="1" id="KW-1133">Transmembrane helix</keyword>
<accession>A0A2G6E7J4</accession>
<dbReference type="EMBL" id="PDPS01000024">
    <property type="protein sequence ID" value="PID58014.1"/>
    <property type="molecule type" value="Genomic_DNA"/>
</dbReference>
<keyword evidence="1" id="KW-0472">Membrane</keyword>
<dbReference type="Gene3D" id="3.90.182.10">
    <property type="entry name" value="Toxin - Anthrax Protective Antigen,domain 1"/>
    <property type="match status" value="1"/>
</dbReference>
<protein>
    <recommendedName>
        <fullName evidence="2">PA14 domain-containing protein</fullName>
    </recommendedName>
</protein>
<evidence type="ECO:0000259" key="2">
    <source>
        <dbReference type="PROSITE" id="PS51820"/>
    </source>
</evidence>
<feature type="transmembrane region" description="Helical" evidence="1">
    <location>
        <begin position="549"/>
        <end position="573"/>
    </location>
</feature>
<name>A0A2G6E7J4_9BACT</name>
<organism evidence="3 4">
    <name type="scientific">candidate division KSB3 bacterium</name>
    <dbReference type="NCBI Taxonomy" id="2044937"/>
    <lineage>
        <taxon>Bacteria</taxon>
        <taxon>candidate division KSB3</taxon>
    </lineage>
</organism>
<feature type="transmembrane region" description="Helical" evidence="1">
    <location>
        <begin position="346"/>
        <end position="366"/>
    </location>
</feature>
<gene>
    <name evidence="3" type="ORF">CSB45_04815</name>
</gene>
<feature type="transmembrane region" description="Helical" evidence="1">
    <location>
        <begin position="201"/>
        <end position="222"/>
    </location>
</feature>
<feature type="transmembrane region" description="Helical" evidence="1">
    <location>
        <begin position="242"/>
        <end position="262"/>
    </location>
</feature>
<feature type="transmembrane region" description="Helical" evidence="1">
    <location>
        <begin position="437"/>
        <end position="454"/>
    </location>
</feature>
<feature type="transmembrane region" description="Helical" evidence="1">
    <location>
        <begin position="585"/>
        <end position="602"/>
    </location>
</feature>
<sequence length="880" mass="101186">MCDSLVMIHKRFFQFIANCKLLFSIWLCAIIIIAGIWLVIYRQNGLYASYYDCQGEPVLSMKDNTPYLKDLKGDTGLNLLGTNQYSITWNGWILIPKRGTYRFATNSDDGSSLRLDNRLLVANGGVHTLRYVSQKIFLEEGVYPFEVRYMQDGGSAVIQTLWAPPGENEQLLPSSVLFREKPGFTGQTLGRIRLFFKGFSVWHWSVLLIGVALLSLRTQFTFTDIWKSYMAFSRDQKFPWELESWILFGLIVLIVISSVLHFDFRTNPKTGDQASHFMQALSLAYDKDLHYGEEDMLHWREAGWGENTGDLFFKGYGKGYCFGKPYGYSLFLAPFIRLIGPVKGAMTANVCLFLLLLFFSTLLLRMKYRGSLVPMLLMGLYLSSYAYFYIYVIHTEIFLATLTALYFYLLFRYFYTHSLCPLVGATIVLAFGVSEKLPLLLLFAPGFFAALVHGRKYSQKLLLVPLLILSLLLSIFPYLMYSDYHDWNPYSGERYWSFVLPFAPEYDAKLDGEKVETRRLGTGCYFSLQYILATAQKYLETPREFLLSLYFYFVGAHTGMFVFAPLAAFLLFASMSPCHLKWRSSMILSGLFAYILFYVFLFPNNYYGGDQSLGNRYFLQVLPAMAALIVASDFGHRFLWKTAISSVIVSLVFLWPHHMDPAHAFCKLKRTSWLQRCMLTEINQTGLRAFVVDRKGSLNIRLFPCKPAWRYANKPSKLFLFIDGELRKPEFVTPYGNRHSYARISEGMLFYRMFDEPQGNVYIGDGFRYPQKTHAWSYGKSSIILEAFQNKKVCISLKPRQRENMFTLEANGQKKQLKFPAIICSASAEQHTEKAFLYVKITNSGGISSPDSLVFSLEWAKEDDWKAIPVEQILDVTAKE</sequence>
<dbReference type="InterPro" id="IPR011658">
    <property type="entry name" value="PA14_dom"/>
</dbReference>
<feature type="transmembrane region" description="Helical" evidence="1">
    <location>
        <begin position="414"/>
        <end position="431"/>
    </location>
</feature>
<dbReference type="PROSITE" id="PS51820">
    <property type="entry name" value="PA14"/>
    <property type="match status" value="1"/>
</dbReference>
<dbReference type="Pfam" id="PF07691">
    <property type="entry name" value="PA14"/>
    <property type="match status" value="1"/>
</dbReference>
<evidence type="ECO:0000313" key="4">
    <source>
        <dbReference type="Proteomes" id="UP000229740"/>
    </source>
</evidence>
<dbReference type="Proteomes" id="UP000229740">
    <property type="component" value="Unassembled WGS sequence"/>
</dbReference>
<feature type="transmembrane region" description="Helical" evidence="1">
    <location>
        <begin position="461"/>
        <end position="481"/>
    </location>
</feature>
<feature type="domain" description="PA14" evidence="2">
    <location>
        <begin position="41"/>
        <end position="176"/>
    </location>
</feature>
<keyword evidence="1" id="KW-0812">Transmembrane</keyword>
<dbReference type="SUPFAM" id="SSF56988">
    <property type="entry name" value="Anthrax protective antigen"/>
    <property type="match status" value="1"/>
</dbReference>
<evidence type="ECO:0000256" key="1">
    <source>
        <dbReference type="SAM" id="Phobius"/>
    </source>
</evidence>